<dbReference type="PANTHER" id="PTHR10434">
    <property type="entry name" value="1-ACYL-SN-GLYCEROL-3-PHOSPHATE ACYLTRANSFERASE"/>
    <property type="match status" value="1"/>
</dbReference>
<dbReference type="SUPFAM" id="SSF69593">
    <property type="entry name" value="Glycerol-3-phosphate (1)-acyltransferase"/>
    <property type="match status" value="1"/>
</dbReference>
<feature type="domain" description="Phospholipid/glycerol acyltransferase" evidence="5">
    <location>
        <begin position="34"/>
        <end position="146"/>
    </location>
</feature>
<dbReference type="InterPro" id="IPR002123">
    <property type="entry name" value="Plipid/glycerol_acylTrfase"/>
</dbReference>
<organism evidence="6 7">
    <name type="scientific">Fusibacter tunisiensis</name>
    <dbReference type="NCBI Taxonomy" id="1008308"/>
    <lineage>
        <taxon>Bacteria</taxon>
        <taxon>Bacillati</taxon>
        <taxon>Bacillota</taxon>
        <taxon>Clostridia</taxon>
        <taxon>Eubacteriales</taxon>
        <taxon>Eubacteriales Family XII. Incertae Sedis</taxon>
        <taxon>Fusibacter</taxon>
    </lineage>
</organism>
<protein>
    <recommendedName>
        <fullName evidence="4">1-acyl-sn-glycerol-3-phosphate acyltransferase</fullName>
        <ecNumber evidence="4">2.3.1.51</ecNumber>
    </recommendedName>
</protein>
<dbReference type="InterPro" id="IPR004552">
    <property type="entry name" value="AGP_acyltrans"/>
</dbReference>
<keyword evidence="3 4" id="KW-0012">Acyltransferase</keyword>
<comment type="domain">
    <text evidence="4">The HXXXXD motif is essential for acyltransferase activity and may constitute the binding site for the phosphate moiety of the glycerol-3-phosphate.</text>
</comment>
<evidence type="ECO:0000259" key="5">
    <source>
        <dbReference type="SMART" id="SM00563"/>
    </source>
</evidence>
<proteinExistence type="inferred from homology"/>
<gene>
    <name evidence="6" type="ORF">JOC49_001060</name>
</gene>
<evidence type="ECO:0000313" key="7">
    <source>
        <dbReference type="Proteomes" id="UP000767854"/>
    </source>
</evidence>
<dbReference type="EC" id="2.3.1.51" evidence="4"/>
<sequence>MLYQICKHGAWVYYKLFYKMEVEGLDTLDTSVNYIVCANHINLQDPIVIGALLPFEGRFMAKKELFKNRIVASFLSKIGVFPVDRDANDLTAIKKALSILKNGESLGIFPEGTRNKGKTPLPVKSGVAMLAVKTQTLILPVTLDSPYKLFGRLRVVFHPPVSFESYYGQKVASAELEKMSEQIMKSIYNDMKYYGQLLDK</sequence>
<dbReference type="PANTHER" id="PTHR10434:SF11">
    <property type="entry name" value="1-ACYL-SN-GLYCEROL-3-PHOSPHATE ACYLTRANSFERASE"/>
    <property type="match status" value="1"/>
</dbReference>
<dbReference type="Pfam" id="PF01553">
    <property type="entry name" value="Acyltransferase"/>
    <property type="match status" value="1"/>
</dbReference>
<evidence type="ECO:0000256" key="4">
    <source>
        <dbReference type="RuleBase" id="RU361267"/>
    </source>
</evidence>
<dbReference type="RefSeq" id="WP_204663152.1">
    <property type="nucleotide sequence ID" value="NZ_JAFBDT010000006.1"/>
</dbReference>
<keyword evidence="2 4" id="KW-0808">Transferase</keyword>
<keyword evidence="4" id="KW-0444">Lipid biosynthesis</keyword>
<keyword evidence="4" id="KW-0443">Lipid metabolism</keyword>
<dbReference type="Proteomes" id="UP000767854">
    <property type="component" value="Unassembled WGS sequence"/>
</dbReference>
<name>A0ABS2MQ55_9FIRM</name>
<comment type="caution">
    <text evidence="6">The sequence shown here is derived from an EMBL/GenBank/DDBJ whole genome shotgun (WGS) entry which is preliminary data.</text>
</comment>
<evidence type="ECO:0000256" key="2">
    <source>
        <dbReference type="ARBA" id="ARBA00022679"/>
    </source>
</evidence>
<keyword evidence="4" id="KW-1208">Phospholipid metabolism</keyword>
<reference evidence="6 7" key="1">
    <citation type="submission" date="2021-01" db="EMBL/GenBank/DDBJ databases">
        <title>Genomic Encyclopedia of Type Strains, Phase IV (KMG-IV): sequencing the most valuable type-strain genomes for metagenomic binning, comparative biology and taxonomic classification.</title>
        <authorList>
            <person name="Goeker M."/>
        </authorList>
    </citation>
    <scope>NUCLEOTIDE SEQUENCE [LARGE SCALE GENOMIC DNA]</scope>
    <source>
        <strain evidence="6 7">DSM 24436</strain>
    </source>
</reference>
<dbReference type="CDD" id="cd07989">
    <property type="entry name" value="LPLAT_AGPAT-like"/>
    <property type="match status" value="1"/>
</dbReference>
<dbReference type="SMART" id="SM00563">
    <property type="entry name" value="PlsC"/>
    <property type="match status" value="1"/>
</dbReference>
<dbReference type="NCBIfam" id="TIGR00530">
    <property type="entry name" value="AGP_acyltrn"/>
    <property type="match status" value="1"/>
</dbReference>
<dbReference type="EMBL" id="JAFBDT010000006">
    <property type="protein sequence ID" value="MBM7561540.1"/>
    <property type="molecule type" value="Genomic_DNA"/>
</dbReference>
<evidence type="ECO:0000256" key="1">
    <source>
        <dbReference type="ARBA" id="ARBA00008655"/>
    </source>
</evidence>
<comment type="catalytic activity">
    <reaction evidence="4">
        <text>a 1-acyl-sn-glycero-3-phosphate + an acyl-CoA = a 1,2-diacyl-sn-glycero-3-phosphate + CoA</text>
        <dbReference type="Rhea" id="RHEA:19709"/>
        <dbReference type="ChEBI" id="CHEBI:57287"/>
        <dbReference type="ChEBI" id="CHEBI:57970"/>
        <dbReference type="ChEBI" id="CHEBI:58342"/>
        <dbReference type="ChEBI" id="CHEBI:58608"/>
        <dbReference type="EC" id="2.3.1.51"/>
    </reaction>
</comment>
<keyword evidence="4" id="KW-0594">Phospholipid biosynthesis</keyword>
<accession>A0ABS2MQ55</accession>
<evidence type="ECO:0000256" key="3">
    <source>
        <dbReference type="ARBA" id="ARBA00023315"/>
    </source>
</evidence>
<keyword evidence="7" id="KW-1185">Reference proteome</keyword>
<comment type="similarity">
    <text evidence="1 4">Belongs to the 1-acyl-sn-glycerol-3-phosphate acyltransferase family.</text>
</comment>
<dbReference type="GO" id="GO:0003841">
    <property type="term" value="F:1-acylglycerol-3-phosphate O-acyltransferase activity"/>
    <property type="evidence" value="ECO:0007669"/>
    <property type="project" value="UniProtKB-EC"/>
</dbReference>
<evidence type="ECO:0000313" key="6">
    <source>
        <dbReference type="EMBL" id="MBM7561540.1"/>
    </source>
</evidence>